<dbReference type="GO" id="GO:0070573">
    <property type="term" value="F:metallodipeptidase activity"/>
    <property type="evidence" value="ECO:0007669"/>
    <property type="project" value="InterPro"/>
</dbReference>
<dbReference type="PROSITE" id="PS51365">
    <property type="entry name" value="RENAL_DIPEPTIDASE_2"/>
    <property type="match status" value="1"/>
</dbReference>
<dbReference type="InterPro" id="IPR008257">
    <property type="entry name" value="Pept_M19"/>
</dbReference>
<dbReference type="Gene3D" id="3.20.20.140">
    <property type="entry name" value="Metal-dependent hydrolases"/>
    <property type="match status" value="1"/>
</dbReference>
<organism evidence="1">
    <name type="scientific">marine metagenome</name>
    <dbReference type="NCBI Taxonomy" id="408172"/>
    <lineage>
        <taxon>unclassified sequences</taxon>
        <taxon>metagenomes</taxon>
        <taxon>ecological metagenomes</taxon>
    </lineage>
</organism>
<name>A0A381QFH6_9ZZZZ</name>
<dbReference type="PANTHER" id="PTHR10443:SF12">
    <property type="entry name" value="DIPEPTIDASE"/>
    <property type="match status" value="1"/>
</dbReference>
<dbReference type="InterPro" id="IPR032466">
    <property type="entry name" value="Metal_Hydrolase"/>
</dbReference>
<accession>A0A381QFH6</accession>
<protein>
    <recommendedName>
        <fullName evidence="2">Peptidase M19</fullName>
    </recommendedName>
</protein>
<reference evidence="1" key="1">
    <citation type="submission" date="2018-05" db="EMBL/GenBank/DDBJ databases">
        <authorList>
            <person name="Lanie J.A."/>
            <person name="Ng W.-L."/>
            <person name="Kazmierczak K.M."/>
            <person name="Andrzejewski T.M."/>
            <person name="Davidsen T.M."/>
            <person name="Wayne K.J."/>
            <person name="Tettelin H."/>
            <person name="Glass J.I."/>
            <person name="Rusch D."/>
            <person name="Podicherti R."/>
            <person name="Tsui H.-C.T."/>
            <person name="Winkler M.E."/>
        </authorList>
    </citation>
    <scope>NUCLEOTIDE SEQUENCE</scope>
</reference>
<dbReference type="AlphaFoldDB" id="A0A381QFH6"/>
<dbReference type="SUPFAM" id="SSF51556">
    <property type="entry name" value="Metallo-dependent hydrolases"/>
    <property type="match status" value="1"/>
</dbReference>
<proteinExistence type="predicted"/>
<dbReference type="Pfam" id="PF01244">
    <property type="entry name" value="Peptidase_M19"/>
    <property type="match status" value="1"/>
</dbReference>
<evidence type="ECO:0000313" key="1">
    <source>
        <dbReference type="EMBL" id="SUZ77139.1"/>
    </source>
</evidence>
<dbReference type="EMBL" id="UINC01001305">
    <property type="protein sequence ID" value="SUZ77139.1"/>
    <property type="molecule type" value="Genomic_DNA"/>
</dbReference>
<sequence length="329" mass="37061">MKTNDILIIDGLQYVNWTRPLLEEAKSGGVNIIHVTIAYWENCKEVLENIGEWQLRFQNYSDLIMPIRNASDIITAKKKEKIGIILGFQNCSPIENDLQLVELMHTLGVRIMQLSYNNQSLLATGCYEDNDSGITRFGKEVIKEMNRVGMIIDMSHSAEESTLQAIEYSTRPIAITHANPASFHPAIRNKSDKVLRLLGESGGMLGVSLYPFHLKNGSECSLKDFCDMIYTTAELIGINHIGIGSDLCQNWDYSTLEWMRSGKWASAPDFGEGASDNLSWPSQPTWFKCSLDFNNILEGLSESGFDDNDIQKIMGLNWLKFFEHSFVAA</sequence>
<dbReference type="PANTHER" id="PTHR10443">
    <property type="entry name" value="MICROSOMAL DIPEPTIDASE"/>
    <property type="match status" value="1"/>
</dbReference>
<dbReference type="GO" id="GO:0006508">
    <property type="term" value="P:proteolysis"/>
    <property type="evidence" value="ECO:0007669"/>
    <property type="project" value="InterPro"/>
</dbReference>
<gene>
    <name evidence="1" type="ORF">METZ01_LOCUS29993</name>
</gene>
<evidence type="ECO:0008006" key="2">
    <source>
        <dbReference type="Google" id="ProtNLM"/>
    </source>
</evidence>